<reference evidence="1" key="1">
    <citation type="submission" date="2023-05" db="EMBL/GenBank/DDBJ databases">
        <title>Nepenthes gracilis genome sequencing.</title>
        <authorList>
            <person name="Fukushima K."/>
        </authorList>
    </citation>
    <scope>NUCLEOTIDE SEQUENCE</scope>
    <source>
        <strain evidence="1">SING2019-196</strain>
    </source>
</reference>
<dbReference type="EMBL" id="BSYO01000007">
    <property type="protein sequence ID" value="GMH07701.1"/>
    <property type="molecule type" value="Genomic_DNA"/>
</dbReference>
<gene>
    <name evidence="1" type="ORF">Nepgr_009541</name>
</gene>
<accession>A0AAD3SBH8</accession>
<dbReference type="AlphaFoldDB" id="A0AAD3SBH8"/>
<evidence type="ECO:0000313" key="2">
    <source>
        <dbReference type="Proteomes" id="UP001279734"/>
    </source>
</evidence>
<protein>
    <submittedName>
        <fullName evidence="1">Uncharacterized protein</fullName>
    </submittedName>
</protein>
<comment type="caution">
    <text evidence="1">The sequence shown here is derived from an EMBL/GenBank/DDBJ whole genome shotgun (WGS) entry which is preliminary data.</text>
</comment>
<dbReference type="Proteomes" id="UP001279734">
    <property type="component" value="Unassembled WGS sequence"/>
</dbReference>
<keyword evidence="2" id="KW-1185">Reference proteome</keyword>
<proteinExistence type="predicted"/>
<organism evidence="1 2">
    <name type="scientific">Nepenthes gracilis</name>
    <name type="common">Slender pitcher plant</name>
    <dbReference type="NCBI Taxonomy" id="150966"/>
    <lineage>
        <taxon>Eukaryota</taxon>
        <taxon>Viridiplantae</taxon>
        <taxon>Streptophyta</taxon>
        <taxon>Embryophyta</taxon>
        <taxon>Tracheophyta</taxon>
        <taxon>Spermatophyta</taxon>
        <taxon>Magnoliopsida</taxon>
        <taxon>eudicotyledons</taxon>
        <taxon>Gunneridae</taxon>
        <taxon>Pentapetalae</taxon>
        <taxon>Caryophyllales</taxon>
        <taxon>Nepenthaceae</taxon>
        <taxon>Nepenthes</taxon>
    </lineage>
</organism>
<evidence type="ECO:0000313" key="1">
    <source>
        <dbReference type="EMBL" id="GMH07701.1"/>
    </source>
</evidence>
<sequence>MGSNKWLVSSFSVFSIFKSRRPRKVKDSRDEPQGTTKVFRSDDDGGYWVAEPGIDRKASAFIAKFHAARLSESEHQTMVACN</sequence>
<name>A0AAD3SBH8_NEPGR</name>
<dbReference type="PANTHER" id="PTHR33511">
    <property type="entry name" value="OS06G0632400 PROTEIN"/>
    <property type="match status" value="1"/>
</dbReference>